<name>A0A2T7NRX3_POMCA</name>
<protein>
    <submittedName>
        <fullName evidence="2">Uncharacterized protein</fullName>
    </submittedName>
</protein>
<sequence>MAYGEVWNSCVVTERFDKRFVDSERHRVNEEESADDFNEQYSGDFDSRRGERMDDRQLTRRDRYSPASRDYGADSDGHRKGSGDDNSRRSSSYRNRDSDSNRERHSERSHRRSRDDSGDRRRSSERSRSRDRDRSRRRDKRSRSRDRDRRSSRRSDDDSFSSRSRHDDERRRNNSSRRDDGKRRDSRDDWDSDRDRRSRDHSKRKASRVPPPLPRAVPWVPPPIPQQPIIQNQFRNDGSFMELFRQQMNAATTDSTAGPQSTAATSPGASLAVNSPAEAVADGASGTTPVLPVIAKRRAAKILKTGIVHKPKKEEEVSKLLRAPVMLVYDRHGKTDLLKPLSTFAADNSRHNDRSTLSPNTTNITDAHVEDTLDLPLWKT</sequence>
<dbReference type="STRING" id="400727.A0A2T7NRX3"/>
<feature type="compositionally biased region" description="Basic and acidic residues" evidence="1">
    <location>
        <begin position="145"/>
        <end position="157"/>
    </location>
</feature>
<proteinExistence type="predicted"/>
<feature type="compositionally biased region" description="Pro residues" evidence="1">
    <location>
        <begin position="209"/>
        <end position="221"/>
    </location>
</feature>
<organism evidence="2 3">
    <name type="scientific">Pomacea canaliculata</name>
    <name type="common">Golden apple snail</name>
    <dbReference type="NCBI Taxonomy" id="400727"/>
    <lineage>
        <taxon>Eukaryota</taxon>
        <taxon>Metazoa</taxon>
        <taxon>Spiralia</taxon>
        <taxon>Lophotrochozoa</taxon>
        <taxon>Mollusca</taxon>
        <taxon>Gastropoda</taxon>
        <taxon>Caenogastropoda</taxon>
        <taxon>Architaenioglossa</taxon>
        <taxon>Ampullarioidea</taxon>
        <taxon>Ampullariidae</taxon>
        <taxon>Pomacea</taxon>
    </lineage>
</organism>
<feature type="region of interest" description="Disordered" evidence="1">
    <location>
        <begin position="251"/>
        <end position="270"/>
    </location>
</feature>
<feature type="compositionally biased region" description="Basic and acidic residues" evidence="1">
    <location>
        <begin position="164"/>
        <end position="198"/>
    </location>
</feature>
<dbReference type="AlphaFoldDB" id="A0A2T7NRX3"/>
<keyword evidence="3" id="KW-1185">Reference proteome</keyword>
<feature type="compositionally biased region" description="Basic and acidic residues" evidence="1">
    <location>
        <begin position="45"/>
        <end position="64"/>
    </location>
</feature>
<evidence type="ECO:0000256" key="1">
    <source>
        <dbReference type="SAM" id="MobiDB-lite"/>
    </source>
</evidence>
<evidence type="ECO:0000313" key="3">
    <source>
        <dbReference type="Proteomes" id="UP000245119"/>
    </source>
</evidence>
<reference evidence="2 3" key="1">
    <citation type="submission" date="2018-04" db="EMBL/GenBank/DDBJ databases">
        <title>The genome of golden apple snail Pomacea canaliculata provides insight into stress tolerance and invasive adaptation.</title>
        <authorList>
            <person name="Liu C."/>
            <person name="Liu B."/>
            <person name="Ren Y."/>
            <person name="Zhang Y."/>
            <person name="Wang H."/>
            <person name="Li S."/>
            <person name="Jiang F."/>
            <person name="Yin L."/>
            <person name="Zhang G."/>
            <person name="Qian W."/>
            <person name="Fan W."/>
        </authorList>
    </citation>
    <scope>NUCLEOTIDE SEQUENCE [LARGE SCALE GENOMIC DNA]</scope>
    <source>
        <strain evidence="2">SZHN2017</strain>
        <tissue evidence="2">Muscle</tissue>
    </source>
</reference>
<comment type="caution">
    <text evidence="2">The sequence shown here is derived from an EMBL/GenBank/DDBJ whole genome shotgun (WGS) entry which is preliminary data.</text>
</comment>
<feature type="compositionally biased region" description="Polar residues" evidence="1">
    <location>
        <begin position="251"/>
        <end position="268"/>
    </location>
</feature>
<evidence type="ECO:0000313" key="2">
    <source>
        <dbReference type="EMBL" id="PVD23925.1"/>
    </source>
</evidence>
<feature type="compositionally biased region" description="Basic and acidic residues" evidence="1">
    <location>
        <begin position="71"/>
        <end position="106"/>
    </location>
</feature>
<dbReference type="Proteomes" id="UP000245119">
    <property type="component" value="Linkage Group LG10"/>
</dbReference>
<accession>A0A2T7NRX3</accession>
<feature type="compositionally biased region" description="Basic and acidic residues" evidence="1">
    <location>
        <begin position="113"/>
        <end position="136"/>
    </location>
</feature>
<feature type="region of interest" description="Disordered" evidence="1">
    <location>
        <begin position="23"/>
        <end position="221"/>
    </location>
</feature>
<gene>
    <name evidence="2" type="ORF">C0Q70_17201</name>
</gene>
<dbReference type="EMBL" id="PZQS01000010">
    <property type="protein sequence ID" value="PVD23925.1"/>
    <property type="molecule type" value="Genomic_DNA"/>
</dbReference>
<dbReference type="OrthoDB" id="5983145at2759"/>